<sequence length="64" mass="7705">MKLIYRGLTVDCAPQPQQFIQPRAMNWRYQVGQGKQEMVLTYIPLPQAVYPRAMNWRYWPITMM</sequence>
<protein>
    <submittedName>
        <fullName evidence="1">Uncharacterized protein</fullName>
    </submittedName>
</protein>
<comment type="caution">
    <text evidence="1">The sequence shown here is derived from an EMBL/GenBank/DDBJ whole genome shotgun (WGS) entry which is preliminary data.</text>
</comment>
<organism evidence="1">
    <name type="scientific">Oscillatoriales cyanobacterium SpSt-402</name>
    <dbReference type="NCBI Taxonomy" id="2282168"/>
    <lineage>
        <taxon>Bacteria</taxon>
        <taxon>Bacillati</taxon>
        <taxon>Cyanobacteriota</taxon>
        <taxon>Cyanophyceae</taxon>
        <taxon>Oscillatoriophycideae</taxon>
        <taxon>Oscillatoriales</taxon>
    </lineage>
</organism>
<name>A0A832M4H8_9CYAN</name>
<evidence type="ECO:0000313" key="1">
    <source>
        <dbReference type="EMBL" id="HGW95254.1"/>
    </source>
</evidence>
<gene>
    <name evidence="1" type="ORF">ENR47_13410</name>
</gene>
<proteinExistence type="predicted"/>
<accession>A0A832M4H8</accession>
<dbReference type="EMBL" id="DSRD01000833">
    <property type="protein sequence ID" value="HGW95254.1"/>
    <property type="molecule type" value="Genomic_DNA"/>
</dbReference>
<reference evidence="1" key="1">
    <citation type="journal article" date="2020" name="mSystems">
        <title>Genome- and Community-Level Interaction Insights into Carbon Utilization and Element Cycling Functions of Hydrothermarchaeota in Hydrothermal Sediment.</title>
        <authorList>
            <person name="Zhou Z."/>
            <person name="Liu Y."/>
            <person name="Xu W."/>
            <person name="Pan J."/>
            <person name="Luo Z.H."/>
            <person name="Li M."/>
        </authorList>
    </citation>
    <scope>NUCLEOTIDE SEQUENCE [LARGE SCALE GENOMIC DNA]</scope>
    <source>
        <strain evidence="1">SpSt-402</strain>
    </source>
</reference>
<dbReference type="AlphaFoldDB" id="A0A832M4H8"/>